<dbReference type="PANTHER" id="PTHR12756:SF12">
    <property type="entry name" value="CYTOSOLIC CARBOXYPEPTIDASE-LIKE PROTEIN 5"/>
    <property type="match status" value="1"/>
</dbReference>
<evidence type="ECO:0000256" key="17">
    <source>
        <dbReference type="ARBA" id="ARBA00026108"/>
    </source>
</evidence>
<protein>
    <recommendedName>
        <fullName evidence="14">Cytosolic carboxypeptidase-like protein 5</fullName>
        <ecNumber evidence="17">3.4.17.24</ecNumber>
    </recommendedName>
    <alternativeName>
        <fullName evidence="19">ATP/GTP-binding protein-like 5</fullName>
    </alternativeName>
    <alternativeName>
        <fullName evidence="18">Protein deglutamylase CCP5</fullName>
    </alternativeName>
</protein>
<evidence type="ECO:0000313" key="24">
    <source>
        <dbReference type="EMBL" id="KRX01295.1"/>
    </source>
</evidence>
<proteinExistence type="inferred from homology"/>
<dbReference type="InterPro" id="IPR000834">
    <property type="entry name" value="Peptidase_M14"/>
</dbReference>
<dbReference type="OMA" id="LMHGCID"/>
<evidence type="ECO:0000256" key="6">
    <source>
        <dbReference type="ARBA" id="ARBA00022490"/>
    </source>
</evidence>
<evidence type="ECO:0000256" key="2">
    <source>
        <dbReference type="ARBA" id="ARBA00004123"/>
    </source>
</evidence>
<comment type="catalytic activity">
    <reaction evidence="20">
        <text>gamma-L-glutamyl-L-glutamyl-[protein] + H2O = L-glutamyl-[protein] + L-glutamate</text>
        <dbReference type="Rhea" id="RHEA:60152"/>
        <dbReference type="Rhea" id="RHEA-COMP:10208"/>
        <dbReference type="Rhea" id="RHEA-COMP:15517"/>
        <dbReference type="ChEBI" id="CHEBI:15377"/>
        <dbReference type="ChEBI" id="CHEBI:29973"/>
        <dbReference type="ChEBI" id="CHEBI:29985"/>
        <dbReference type="ChEBI" id="CHEBI:143622"/>
    </reaction>
    <physiologicalReaction direction="left-to-right" evidence="20">
        <dbReference type="Rhea" id="RHEA:60153"/>
    </physiologicalReaction>
</comment>
<dbReference type="InterPro" id="IPR050821">
    <property type="entry name" value="Cytosolic_carboxypeptidase"/>
</dbReference>
<comment type="catalytic activity">
    <reaction evidence="16">
        <text>C-terminal L-alpha-aminoacyl-L-glutamyl-[tubulin] + H2O = C-terminal L-alpha-aminoacyl-[tubulin] + L-glutamate</text>
        <dbReference type="Rhea" id="RHEA:63796"/>
        <dbReference type="Rhea" id="RHEA-COMP:16436"/>
        <dbReference type="Rhea" id="RHEA-COMP:16437"/>
        <dbReference type="ChEBI" id="CHEBI:15377"/>
        <dbReference type="ChEBI" id="CHEBI:29985"/>
        <dbReference type="ChEBI" id="CHEBI:90782"/>
        <dbReference type="ChEBI" id="CHEBI:149556"/>
        <dbReference type="EC" id="3.4.17.24"/>
    </reaction>
    <physiologicalReaction direction="left-to-right" evidence="16">
        <dbReference type="Rhea" id="RHEA:63797"/>
    </physiologicalReaction>
</comment>
<evidence type="ECO:0000256" key="22">
    <source>
        <dbReference type="SAM" id="MobiDB-lite"/>
    </source>
</evidence>
<evidence type="ECO:0000256" key="1">
    <source>
        <dbReference type="ARBA" id="ARBA00001947"/>
    </source>
</evidence>
<evidence type="ECO:0000256" key="8">
    <source>
        <dbReference type="ARBA" id="ARBA00022723"/>
    </source>
</evidence>
<comment type="caution">
    <text evidence="24">The sequence shown here is derived from an EMBL/GenBank/DDBJ whole genome shotgun (WGS) entry which is preliminary data.</text>
</comment>
<evidence type="ECO:0000259" key="23">
    <source>
        <dbReference type="PROSITE" id="PS52035"/>
    </source>
</evidence>
<dbReference type="GO" id="GO:0008270">
    <property type="term" value="F:zinc ion binding"/>
    <property type="evidence" value="ECO:0007669"/>
    <property type="project" value="InterPro"/>
</dbReference>
<dbReference type="Pfam" id="PF00246">
    <property type="entry name" value="Peptidase_M14"/>
    <property type="match status" value="1"/>
</dbReference>
<dbReference type="InterPro" id="IPR034286">
    <property type="entry name" value="M14_AGBL5-like"/>
</dbReference>
<name>A0A0V0QGH8_PSEPJ</name>
<dbReference type="GO" id="GO:0004181">
    <property type="term" value="F:metallocarboxypeptidase activity"/>
    <property type="evidence" value="ECO:0007669"/>
    <property type="project" value="InterPro"/>
</dbReference>
<evidence type="ECO:0000256" key="5">
    <source>
        <dbReference type="ARBA" id="ARBA00005988"/>
    </source>
</evidence>
<dbReference type="Gene3D" id="2.60.40.3120">
    <property type="match status" value="1"/>
</dbReference>
<comment type="catalytic activity">
    <reaction evidence="15">
        <text>C-terminal L-alpha-aminoacyl-L-glutamyl-L-glutamyl-[tubulin] + H2O = C-terminal L-alpha-aminoacyl-L-glutamyl-[tubulin] + L-glutamate</text>
        <dbReference type="Rhea" id="RHEA:63792"/>
        <dbReference type="Rhea" id="RHEA-COMP:16435"/>
        <dbReference type="Rhea" id="RHEA-COMP:16436"/>
        <dbReference type="ChEBI" id="CHEBI:15377"/>
        <dbReference type="ChEBI" id="CHEBI:29985"/>
        <dbReference type="ChEBI" id="CHEBI:149555"/>
        <dbReference type="ChEBI" id="CHEBI:149556"/>
        <dbReference type="EC" id="3.4.17.24"/>
    </reaction>
    <physiologicalReaction direction="left-to-right" evidence="15">
        <dbReference type="Rhea" id="RHEA:63793"/>
    </physiologicalReaction>
</comment>
<evidence type="ECO:0000256" key="7">
    <source>
        <dbReference type="ARBA" id="ARBA00022670"/>
    </source>
</evidence>
<sequence length="602" mass="71067">MDSNRNSISSDDEGEEEEQQKLLENKQIQHKDNQKQCMPKKSLGHNTYKFYYNNSNGQRQEITFNSDFDSGNLTKVEKINNNYFIMSTGDDNLLTEEYVSTQKYWFFFSVTGIQVIQTVKFQIKKVNSLWATVKSADLYRPVYKVKNQSWKRIENPVVFSKDEYIDVSFDFTFKEEGPIYFAFSYPYTYTECLEYSNQLYQKFKDDTIFYFHKEVLTLSYQKRFLELITISSHEGKQDQLEDKIDPQLFPQVPEQTCKRAHKFRNNKPIIFISGRVHPSESPSSFALKGVLDFLTDKNDARAMFLRKYFVFKIIPMLNPDGVYNGHYRMDTFGQNLNRFYKNPDSEKQSSCYAVRKIAEYWSKDKRLYFYCDFHAHSGKKGCFFYGNALDDFVLQVESLLFAKILSLNCINFEYDDCNFSKKQMTSKDRNEAQTKDGSSRVNLYKIGNLIHSYTLECGFHMSNIIQELASPSQTNKKFTEKNKQYGFVEDEYENVHGEVYRNGAPFYNPQIFQNIGKNILITILDMHQKNPYSRIPNSQYKDIDKIRKEIACQAAKLERFQKKEQKLSLKCKKISTYIHDQHYINFVKSKTMRLPDLNVQQK</sequence>
<dbReference type="PROSITE" id="PS52035">
    <property type="entry name" value="PEPTIDASE_M14"/>
    <property type="match status" value="1"/>
</dbReference>
<evidence type="ECO:0000256" key="12">
    <source>
        <dbReference type="ARBA" id="ARBA00023212"/>
    </source>
</evidence>
<gene>
    <name evidence="24" type="ORF">PPERSA_11742</name>
</gene>
<dbReference type="InParanoid" id="A0A0V0QGH8"/>
<dbReference type="PANTHER" id="PTHR12756">
    <property type="entry name" value="CYTOSOLIC CARBOXYPEPTIDASE"/>
    <property type="match status" value="1"/>
</dbReference>
<feature type="active site" description="Proton donor/acceptor" evidence="21">
    <location>
        <position position="456"/>
    </location>
</feature>
<evidence type="ECO:0000256" key="3">
    <source>
        <dbReference type="ARBA" id="ARBA00004186"/>
    </source>
</evidence>
<evidence type="ECO:0000256" key="21">
    <source>
        <dbReference type="PROSITE-ProRule" id="PRU01379"/>
    </source>
</evidence>
<dbReference type="GO" id="GO:0005634">
    <property type="term" value="C:nucleus"/>
    <property type="evidence" value="ECO:0007669"/>
    <property type="project" value="UniProtKB-SubCell"/>
</dbReference>
<keyword evidence="13" id="KW-0539">Nucleus</keyword>
<organism evidence="24 25">
    <name type="scientific">Pseudocohnilembus persalinus</name>
    <name type="common">Ciliate</name>
    <dbReference type="NCBI Taxonomy" id="266149"/>
    <lineage>
        <taxon>Eukaryota</taxon>
        <taxon>Sar</taxon>
        <taxon>Alveolata</taxon>
        <taxon>Ciliophora</taxon>
        <taxon>Intramacronucleata</taxon>
        <taxon>Oligohymenophorea</taxon>
        <taxon>Scuticociliatia</taxon>
        <taxon>Philasterida</taxon>
        <taxon>Pseudocohnilembidae</taxon>
        <taxon>Pseudocohnilembus</taxon>
    </lineage>
</organism>
<evidence type="ECO:0000256" key="16">
    <source>
        <dbReference type="ARBA" id="ARBA00024627"/>
    </source>
</evidence>
<dbReference type="CDD" id="cd06236">
    <property type="entry name" value="M14_AGBL5_like"/>
    <property type="match status" value="1"/>
</dbReference>
<evidence type="ECO:0000256" key="20">
    <source>
        <dbReference type="ARBA" id="ARBA00047714"/>
    </source>
</evidence>
<feature type="domain" description="Peptidase M14" evidence="23">
    <location>
        <begin position="185"/>
        <end position="482"/>
    </location>
</feature>
<dbReference type="InterPro" id="IPR040626">
    <property type="entry name" value="Pepdidase_M14_N"/>
</dbReference>
<comment type="subcellular location">
    <subcellularLocation>
        <location evidence="3">Cytoplasm</location>
        <location evidence="3">Cytoskeleton</location>
        <location evidence="3">Spindle</location>
    </subcellularLocation>
    <subcellularLocation>
        <location evidence="4">Midbody</location>
    </subcellularLocation>
    <subcellularLocation>
        <location evidence="2">Nucleus</location>
    </subcellularLocation>
</comment>
<dbReference type="GO" id="GO:0005819">
    <property type="term" value="C:spindle"/>
    <property type="evidence" value="ECO:0007669"/>
    <property type="project" value="UniProtKB-SubCell"/>
</dbReference>
<dbReference type="EC" id="3.4.17.24" evidence="17"/>
<dbReference type="EMBL" id="LDAU01000171">
    <property type="protein sequence ID" value="KRX01295.1"/>
    <property type="molecule type" value="Genomic_DNA"/>
</dbReference>
<keyword evidence="12" id="KW-0206">Cytoskeleton</keyword>
<evidence type="ECO:0000256" key="10">
    <source>
        <dbReference type="ARBA" id="ARBA00022833"/>
    </source>
</evidence>
<dbReference type="SUPFAM" id="SSF53187">
    <property type="entry name" value="Zn-dependent exopeptidases"/>
    <property type="match status" value="1"/>
</dbReference>
<keyword evidence="10" id="KW-0862">Zinc</keyword>
<reference evidence="24 25" key="1">
    <citation type="journal article" date="2015" name="Sci. Rep.">
        <title>Genome of the facultative scuticociliatosis pathogen Pseudocohnilembus persalinus provides insight into its virulence through horizontal gene transfer.</title>
        <authorList>
            <person name="Xiong J."/>
            <person name="Wang G."/>
            <person name="Cheng J."/>
            <person name="Tian M."/>
            <person name="Pan X."/>
            <person name="Warren A."/>
            <person name="Jiang C."/>
            <person name="Yuan D."/>
            <person name="Miao W."/>
        </authorList>
    </citation>
    <scope>NUCLEOTIDE SEQUENCE [LARGE SCALE GENOMIC DNA]</scope>
    <source>
        <strain evidence="24">36N120E</strain>
    </source>
</reference>
<evidence type="ECO:0000256" key="15">
    <source>
        <dbReference type="ARBA" id="ARBA00024524"/>
    </source>
</evidence>
<keyword evidence="11" id="KW-0482">Metalloprotease</keyword>
<evidence type="ECO:0000256" key="18">
    <source>
        <dbReference type="ARBA" id="ARBA00032753"/>
    </source>
</evidence>
<keyword evidence="8" id="KW-0479">Metal-binding</keyword>
<dbReference type="OrthoDB" id="10253041at2759"/>
<keyword evidence="9" id="KW-0378">Hydrolase</keyword>
<evidence type="ECO:0000256" key="14">
    <source>
        <dbReference type="ARBA" id="ARBA00024141"/>
    </source>
</evidence>
<dbReference type="AlphaFoldDB" id="A0A0V0QGH8"/>
<feature type="compositionally biased region" description="Basic and acidic residues" evidence="22">
    <location>
        <begin position="19"/>
        <end position="34"/>
    </location>
</feature>
<keyword evidence="25" id="KW-1185">Reference proteome</keyword>
<evidence type="ECO:0000313" key="25">
    <source>
        <dbReference type="Proteomes" id="UP000054937"/>
    </source>
</evidence>
<dbReference type="GO" id="GO:0030496">
    <property type="term" value="C:midbody"/>
    <property type="evidence" value="ECO:0007669"/>
    <property type="project" value="UniProtKB-SubCell"/>
</dbReference>
<evidence type="ECO:0000256" key="13">
    <source>
        <dbReference type="ARBA" id="ARBA00023242"/>
    </source>
</evidence>
<evidence type="ECO:0000256" key="4">
    <source>
        <dbReference type="ARBA" id="ARBA00004214"/>
    </source>
</evidence>
<comment type="similarity">
    <text evidence="5 21">Belongs to the peptidase M14 family.</text>
</comment>
<evidence type="ECO:0000256" key="19">
    <source>
        <dbReference type="ARBA" id="ARBA00032928"/>
    </source>
</evidence>
<feature type="region of interest" description="Disordered" evidence="22">
    <location>
        <begin position="1"/>
        <end position="38"/>
    </location>
</feature>
<dbReference type="Proteomes" id="UP000054937">
    <property type="component" value="Unassembled WGS sequence"/>
</dbReference>
<dbReference type="GO" id="GO:0006508">
    <property type="term" value="P:proteolysis"/>
    <property type="evidence" value="ECO:0007669"/>
    <property type="project" value="UniProtKB-KW"/>
</dbReference>
<evidence type="ECO:0000256" key="11">
    <source>
        <dbReference type="ARBA" id="ARBA00023049"/>
    </source>
</evidence>
<keyword evidence="6" id="KW-0963">Cytoplasm</keyword>
<comment type="cofactor">
    <cofactor evidence="1">
        <name>Zn(2+)</name>
        <dbReference type="ChEBI" id="CHEBI:29105"/>
    </cofactor>
</comment>
<dbReference type="Pfam" id="PF18027">
    <property type="entry name" value="Pepdidase_M14_N"/>
    <property type="match status" value="1"/>
</dbReference>
<keyword evidence="7" id="KW-0645">Protease</keyword>
<dbReference type="Gene3D" id="3.40.630.10">
    <property type="entry name" value="Zn peptidases"/>
    <property type="match status" value="1"/>
</dbReference>
<accession>A0A0V0QGH8</accession>
<evidence type="ECO:0000256" key="9">
    <source>
        <dbReference type="ARBA" id="ARBA00022801"/>
    </source>
</evidence>